<keyword evidence="5" id="KW-0598">Phosphotransferase system</keyword>
<evidence type="ECO:0000256" key="7">
    <source>
        <dbReference type="PROSITE-ProRule" id="PRU00423"/>
    </source>
</evidence>
<evidence type="ECO:0000259" key="8">
    <source>
        <dbReference type="PROSITE" id="PS51100"/>
    </source>
</evidence>
<dbReference type="GO" id="GO:0009401">
    <property type="term" value="P:phosphoenolpyruvate-dependent sugar phosphotransferase system"/>
    <property type="evidence" value="ECO:0007669"/>
    <property type="project" value="UniProtKB-KW"/>
</dbReference>
<dbReference type="PROSITE" id="PS51100">
    <property type="entry name" value="PTS_EIIB_TYPE_3"/>
    <property type="match status" value="1"/>
</dbReference>
<dbReference type="Pfam" id="PF02255">
    <property type="entry name" value="PTS_IIA"/>
    <property type="match status" value="1"/>
</dbReference>
<organism evidence="9 10">
    <name type="scientific">Breznakia blatticola</name>
    <dbReference type="NCBI Taxonomy" id="1754012"/>
    <lineage>
        <taxon>Bacteria</taxon>
        <taxon>Bacillati</taxon>
        <taxon>Bacillota</taxon>
        <taxon>Erysipelotrichia</taxon>
        <taxon>Erysipelotrichales</taxon>
        <taxon>Erysipelotrichaceae</taxon>
        <taxon>Breznakia</taxon>
    </lineage>
</organism>
<dbReference type="Pfam" id="PF02302">
    <property type="entry name" value="PTS_IIB"/>
    <property type="match status" value="1"/>
</dbReference>
<keyword evidence="1" id="KW-0813">Transport</keyword>
<reference evidence="9 10" key="1">
    <citation type="submission" date="2019-03" db="EMBL/GenBank/DDBJ databases">
        <title>Genomic Encyclopedia of Type Strains, Phase IV (KMG-IV): sequencing the most valuable type-strain genomes for metagenomic binning, comparative biology and taxonomic classification.</title>
        <authorList>
            <person name="Goeker M."/>
        </authorList>
    </citation>
    <scope>NUCLEOTIDE SEQUENCE [LARGE SCALE GENOMIC DNA]</scope>
    <source>
        <strain evidence="9 10">DSM 28867</strain>
    </source>
</reference>
<evidence type="ECO:0000256" key="5">
    <source>
        <dbReference type="ARBA" id="ARBA00022683"/>
    </source>
</evidence>
<comment type="caution">
    <text evidence="9">The sequence shown here is derived from an EMBL/GenBank/DDBJ whole genome shotgun (WGS) entry which is preliminary data.</text>
</comment>
<proteinExistence type="predicted"/>
<dbReference type="RefSeq" id="WP_134167720.1">
    <property type="nucleotide sequence ID" value="NZ_SODD01000002.1"/>
</dbReference>
<dbReference type="InterPro" id="IPR036542">
    <property type="entry name" value="PTS_IIA_lac/cel_sf"/>
</dbReference>
<accession>A0A4R8A659</accession>
<dbReference type="EMBL" id="SODD01000002">
    <property type="protein sequence ID" value="TDW26102.1"/>
    <property type="molecule type" value="Genomic_DNA"/>
</dbReference>
<dbReference type="PANTHER" id="PTHR34581:SF2">
    <property type="entry name" value="PTS SYSTEM N,N'-DIACETYLCHITOBIOSE-SPECIFIC EIIB COMPONENT"/>
    <property type="match status" value="1"/>
</dbReference>
<dbReference type="Gene3D" id="1.20.58.80">
    <property type="entry name" value="Phosphotransferase system, lactose/cellobiose-type IIA subunit"/>
    <property type="match status" value="1"/>
</dbReference>
<dbReference type="InterPro" id="IPR013012">
    <property type="entry name" value="PTS_EIIB_3"/>
</dbReference>
<feature type="modified residue" description="Phosphocysteine; by EIIA" evidence="7">
    <location>
        <position position="123"/>
    </location>
</feature>
<dbReference type="PANTHER" id="PTHR34581">
    <property type="entry name" value="PTS SYSTEM N,N'-DIACETYLCHITOBIOSE-SPECIFIC EIIB COMPONENT"/>
    <property type="match status" value="1"/>
</dbReference>
<keyword evidence="2" id="KW-0597">Phosphoprotein</keyword>
<keyword evidence="6" id="KW-0418">Kinase</keyword>
<evidence type="ECO:0000313" key="9">
    <source>
        <dbReference type="EMBL" id="TDW26102.1"/>
    </source>
</evidence>
<name>A0A4R8A659_9FIRM</name>
<dbReference type="SUPFAM" id="SSF52794">
    <property type="entry name" value="PTS system IIB component-like"/>
    <property type="match status" value="1"/>
</dbReference>
<dbReference type="InterPro" id="IPR051819">
    <property type="entry name" value="PTS_sugar-specific_EIIB"/>
</dbReference>
<dbReference type="GO" id="GO:0016301">
    <property type="term" value="F:kinase activity"/>
    <property type="evidence" value="ECO:0007669"/>
    <property type="project" value="UniProtKB-KW"/>
</dbReference>
<keyword evidence="4 9" id="KW-0808">Transferase</keyword>
<gene>
    <name evidence="9" type="ORF">EDD63_102123</name>
</gene>
<dbReference type="InterPro" id="IPR003188">
    <property type="entry name" value="PTS_IIA_lac/cel"/>
</dbReference>
<evidence type="ECO:0000256" key="2">
    <source>
        <dbReference type="ARBA" id="ARBA00022553"/>
    </source>
</evidence>
<evidence type="ECO:0000313" key="10">
    <source>
        <dbReference type="Proteomes" id="UP000294743"/>
    </source>
</evidence>
<evidence type="ECO:0000256" key="1">
    <source>
        <dbReference type="ARBA" id="ARBA00022448"/>
    </source>
</evidence>
<dbReference type="Proteomes" id="UP000294743">
    <property type="component" value="Unassembled WGS sequence"/>
</dbReference>
<dbReference type="Gene3D" id="3.40.50.2300">
    <property type="match status" value="1"/>
</dbReference>
<keyword evidence="3" id="KW-0762">Sugar transport</keyword>
<dbReference type="SUPFAM" id="SSF46973">
    <property type="entry name" value="Enzyme IIa from lactose specific PTS, IIa-lac"/>
    <property type="match status" value="1"/>
</dbReference>
<evidence type="ECO:0000256" key="3">
    <source>
        <dbReference type="ARBA" id="ARBA00022597"/>
    </source>
</evidence>
<evidence type="ECO:0000256" key="6">
    <source>
        <dbReference type="ARBA" id="ARBA00022777"/>
    </source>
</evidence>
<dbReference type="InterPro" id="IPR036095">
    <property type="entry name" value="PTS_EIIB-like_sf"/>
</dbReference>
<protein>
    <submittedName>
        <fullName evidence="9">Cellobiose-specific phosphotransferase system component IIB</fullName>
    </submittedName>
</protein>
<dbReference type="GO" id="GO:0008982">
    <property type="term" value="F:protein-N(PI)-phosphohistidine-sugar phosphotransferase activity"/>
    <property type="evidence" value="ECO:0007669"/>
    <property type="project" value="InterPro"/>
</dbReference>
<dbReference type="InterPro" id="IPR003501">
    <property type="entry name" value="PTS_EIIB_2/3"/>
</dbReference>
<evidence type="ECO:0000256" key="4">
    <source>
        <dbReference type="ARBA" id="ARBA00022679"/>
    </source>
</evidence>
<feature type="domain" description="PTS EIIB type-3" evidence="8">
    <location>
        <begin position="116"/>
        <end position="216"/>
    </location>
</feature>
<keyword evidence="10" id="KW-1185">Reference proteome</keyword>
<dbReference type="OrthoDB" id="6501901at2"/>
<dbReference type="AlphaFoldDB" id="A0A4R8A659"/>
<sequence length="216" mass="24535">MDEIKIKEYATQIVSYAGTAFAHFYNSCQLSLKGDKSSSKKEFALGKKAIDLAHTVNSKLVDYEAKNGSLPFSLILIHSQDSLMNAINWQHMSTLAIENDNLLRKEFDNSIENKELIKILIICNAGMSTVILKSKLEKVAMAKGIKVDIKATTFNDLERIYMNYDIVLVSPQISQLHDEIKRITRNSIYIQLLNMTDFGLMRAEKIFDDILKQLLP</sequence>